<evidence type="ECO:0000313" key="2">
    <source>
        <dbReference type="Proteomes" id="UP000218896"/>
    </source>
</evidence>
<dbReference type="SUPFAM" id="SSF144059">
    <property type="entry name" value="ImpE-like"/>
    <property type="match status" value="1"/>
</dbReference>
<name>A0A2A2F9N2_9GAMM</name>
<dbReference type="AlphaFoldDB" id="A0A2A2F9N2"/>
<dbReference type="InterPro" id="IPR011990">
    <property type="entry name" value="TPR-like_helical_dom_sf"/>
</dbReference>
<dbReference type="InterPro" id="IPR009211">
    <property type="entry name" value="TagJ"/>
</dbReference>
<dbReference type="RefSeq" id="WP_095616242.1">
    <property type="nucleotide sequence ID" value="NZ_NSKD01000001.1"/>
</dbReference>
<evidence type="ECO:0000313" key="1">
    <source>
        <dbReference type="EMBL" id="PAU82146.1"/>
    </source>
</evidence>
<keyword evidence="2" id="KW-1185">Reference proteome</keyword>
<accession>A0A2A2F9N2</accession>
<dbReference type="Pfam" id="PF07024">
    <property type="entry name" value="ImpE"/>
    <property type="match status" value="1"/>
</dbReference>
<dbReference type="Gene3D" id="1.25.40.10">
    <property type="entry name" value="Tetratricopeptide repeat domain"/>
    <property type="match status" value="1"/>
</dbReference>
<gene>
    <name evidence="1" type="ORF">CK501_03065</name>
</gene>
<dbReference type="Proteomes" id="UP000218896">
    <property type="component" value="Unassembled WGS sequence"/>
</dbReference>
<dbReference type="EMBL" id="NSKD01000001">
    <property type="protein sequence ID" value="PAU82146.1"/>
    <property type="molecule type" value="Genomic_DNA"/>
</dbReference>
<comment type="caution">
    <text evidence="1">The sequence shown here is derived from an EMBL/GenBank/DDBJ whole genome shotgun (WGS) entry which is preliminary data.</text>
</comment>
<protein>
    <submittedName>
        <fullName evidence="1">Virulence protein SciE type</fullName>
    </submittedName>
</protein>
<proteinExistence type="predicted"/>
<sequence>MEPIRQYLSAGELTPAIEVIQDHLREAPSASDWRACLVELLCIANDLQRADQVLEHLARHHPDWLAGAANLRQLLRAQQARLALREGQLADGVVATPGASLEALLKLHAGIGSGDMEAAGEAARALEETRSTACFQRGDQAGPVRDCDDTLNGYLEALGTDGHFYLWQWDELESIHFEAPASPLEWVWRRARVALSSGSHGEVLLPLTYATSETDAQKLGRETDWVERAPGVVTGVGLKLLLLGDEAVPLDGRLELERQTRAGADHETV</sequence>
<organism evidence="1 2">
    <name type="scientific">Halovibrio salipaludis</name>
    <dbReference type="NCBI Taxonomy" id="2032626"/>
    <lineage>
        <taxon>Bacteria</taxon>
        <taxon>Pseudomonadati</taxon>
        <taxon>Pseudomonadota</taxon>
        <taxon>Gammaproteobacteria</taxon>
        <taxon>Oceanospirillales</taxon>
        <taxon>Halomonadaceae</taxon>
        <taxon>Halovibrio</taxon>
    </lineage>
</organism>
<reference evidence="1 2" key="1">
    <citation type="submission" date="2017-08" db="EMBL/GenBank/DDBJ databases">
        <title>Halovibrio sewagensis sp. nov., isolated from wastewater of high salinity.</title>
        <authorList>
            <person name="Dong X."/>
            <person name="Zhang G."/>
        </authorList>
    </citation>
    <scope>NUCLEOTIDE SEQUENCE [LARGE SCALE GENOMIC DNA]</scope>
    <source>
        <strain evidence="1 2">YL5-2</strain>
    </source>
</reference>
<dbReference type="OrthoDB" id="5416084at2"/>